<dbReference type="STRING" id="311410.LA5095_04248"/>
<dbReference type="Proteomes" id="UP000049983">
    <property type="component" value="Unassembled WGS sequence"/>
</dbReference>
<name>A0A0M7AWW6_9HYPH</name>
<dbReference type="AlphaFoldDB" id="A0A0M7AWW6"/>
<evidence type="ECO:0000313" key="3">
    <source>
        <dbReference type="Proteomes" id="UP000049983"/>
    </source>
</evidence>
<protein>
    <submittedName>
        <fullName evidence="2">Uncharacterized protein</fullName>
    </submittedName>
</protein>
<accession>A0A0M7AWW6</accession>
<gene>
    <name evidence="2" type="ORF">LA5096_04455</name>
</gene>
<reference evidence="3" key="1">
    <citation type="submission" date="2015-07" db="EMBL/GenBank/DDBJ databases">
        <authorList>
            <person name="Rodrigo-Torres Lidia"/>
            <person name="Arahal R.David."/>
        </authorList>
    </citation>
    <scope>NUCLEOTIDE SEQUENCE [LARGE SCALE GENOMIC DNA]</scope>
    <source>
        <strain evidence="3">CECT 5096</strain>
    </source>
</reference>
<proteinExistence type="predicted"/>
<dbReference type="EMBL" id="CXWC01000012">
    <property type="protein sequence ID" value="CTQ75589.1"/>
    <property type="molecule type" value="Genomic_DNA"/>
</dbReference>
<evidence type="ECO:0000313" key="2">
    <source>
        <dbReference type="EMBL" id="CTQ75589.1"/>
    </source>
</evidence>
<keyword evidence="1" id="KW-0812">Transmembrane</keyword>
<sequence>MYDHKRKIAWWMNARLVLELVVLPVMIVTTAAAFFFGRSDFEDTTALVTFAEIVCEAKKTHLGRTRTGLFETERIVLPCSSFKTSLGEGLQEQGYVLAKTSQIKVRFRSPADNRLHEASAQLRSTDVSVGDRIRIGASKEDVRSIRAD</sequence>
<feature type="transmembrane region" description="Helical" evidence="1">
    <location>
        <begin position="16"/>
        <end position="36"/>
    </location>
</feature>
<keyword evidence="1" id="KW-0472">Membrane</keyword>
<keyword evidence="1" id="KW-1133">Transmembrane helix</keyword>
<keyword evidence="3" id="KW-1185">Reference proteome</keyword>
<evidence type="ECO:0000256" key="1">
    <source>
        <dbReference type="SAM" id="Phobius"/>
    </source>
</evidence>
<organism evidence="2 3">
    <name type="scientific">Roseibium album</name>
    <dbReference type="NCBI Taxonomy" id="311410"/>
    <lineage>
        <taxon>Bacteria</taxon>
        <taxon>Pseudomonadati</taxon>
        <taxon>Pseudomonadota</taxon>
        <taxon>Alphaproteobacteria</taxon>
        <taxon>Hyphomicrobiales</taxon>
        <taxon>Stappiaceae</taxon>
        <taxon>Roseibium</taxon>
    </lineage>
</organism>